<dbReference type="Gene3D" id="3.40.1350.120">
    <property type="match status" value="1"/>
</dbReference>
<feature type="region of interest" description="Disordered" evidence="1">
    <location>
        <begin position="31"/>
        <end position="83"/>
    </location>
</feature>
<dbReference type="InterPro" id="IPR040559">
    <property type="entry name" value="CdiA_C"/>
</dbReference>
<dbReference type="EMBL" id="BOMN01000126">
    <property type="protein sequence ID" value="GIE25754.1"/>
    <property type="molecule type" value="Genomic_DNA"/>
</dbReference>
<dbReference type="Proteomes" id="UP000603200">
    <property type="component" value="Unassembled WGS sequence"/>
</dbReference>
<accession>A0ABQ4A4H4</accession>
<comment type="caution">
    <text evidence="3">The sequence shown here is derived from an EMBL/GenBank/DDBJ whole genome shotgun (WGS) entry which is preliminary data.</text>
</comment>
<gene>
    <name evidence="3" type="ORF">Ahu01nite_088560</name>
</gene>
<dbReference type="Pfam" id="PF18451">
    <property type="entry name" value="CdiA_C"/>
    <property type="match status" value="1"/>
</dbReference>
<feature type="domain" description="tRNA nuclease CdiA C-terminal" evidence="2">
    <location>
        <begin position="128"/>
        <end position="207"/>
    </location>
</feature>
<protein>
    <recommendedName>
        <fullName evidence="2">tRNA nuclease CdiA C-terminal domain-containing protein</fullName>
    </recommendedName>
</protein>
<reference evidence="3 4" key="1">
    <citation type="submission" date="2021-01" db="EMBL/GenBank/DDBJ databases">
        <title>Whole genome shotgun sequence of Actinoplanes humidus NBRC 14915.</title>
        <authorList>
            <person name="Komaki H."/>
            <person name="Tamura T."/>
        </authorList>
    </citation>
    <scope>NUCLEOTIDE SEQUENCE [LARGE SCALE GENOMIC DNA]</scope>
    <source>
        <strain evidence="3 4">NBRC 14915</strain>
    </source>
</reference>
<proteinExistence type="predicted"/>
<evidence type="ECO:0000313" key="4">
    <source>
        <dbReference type="Proteomes" id="UP000603200"/>
    </source>
</evidence>
<evidence type="ECO:0000313" key="3">
    <source>
        <dbReference type="EMBL" id="GIE25754.1"/>
    </source>
</evidence>
<dbReference type="InterPro" id="IPR033806">
    <property type="entry name" value="CDI_toxin_Bp1026b-like"/>
</dbReference>
<evidence type="ECO:0000259" key="2">
    <source>
        <dbReference type="Pfam" id="PF18451"/>
    </source>
</evidence>
<dbReference type="CDD" id="cd13442">
    <property type="entry name" value="CDI_toxin_Bp1026b-like"/>
    <property type="match status" value="1"/>
</dbReference>
<feature type="compositionally biased region" description="Basic and acidic residues" evidence="1">
    <location>
        <begin position="66"/>
        <end position="83"/>
    </location>
</feature>
<feature type="compositionally biased region" description="Low complexity" evidence="1">
    <location>
        <begin position="31"/>
        <end position="48"/>
    </location>
</feature>
<name>A0ABQ4A4H4_9ACTN</name>
<keyword evidence="4" id="KW-1185">Reference proteome</keyword>
<organism evidence="3 4">
    <name type="scientific">Winogradskya humida</name>
    <dbReference type="NCBI Taxonomy" id="113566"/>
    <lineage>
        <taxon>Bacteria</taxon>
        <taxon>Bacillati</taxon>
        <taxon>Actinomycetota</taxon>
        <taxon>Actinomycetes</taxon>
        <taxon>Micromonosporales</taxon>
        <taxon>Micromonosporaceae</taxon>
        <taxon>Winogradskya</taxon>
    </lineage>
</organism>
<sequence>MPKRPPRPPGGHADGPDNIRQAQEQAAALLRTGRSSADGGDGRAGATAQKLQPDDLVTHLTGSRGEAPDGHPTRIEVDDDDATRRSIEMENSAAVTLAEQGWRVKQNPTPDEITKARQETGDVGNPQKNPDYLLEGRVFDCYAPTKPTKNARGVWTEVKKKIVTLQTQRVVVNLEDWRGDLDALTAQFADWPIAGLKELKAITPEGETVQIDLTPKTD</sequence>
<evidence type="ECO:0000256" key="1">
    <source>
        <dbReference type="SAM" id="MobiDB-lite"/>
    </source>
</evidence>